<protein>
    <submittedName>
        <fullName evidence="2">Uncharacterized protein</fullName>
    </submittedName>
</protein>
<evidence type="ECO:0000256" key="1">
    <source>
        <dbReference type="SAM" id="Phobius"/>
    </source>
</evidence>
<reference evidence="2 3" key="1">
    <citation type="submission" date="2018-03" db="EMBL/GenBank/DDBJ databases">
        <title>Draft Genome Sequences of the Obligatory Marine Myxobacteria Enhygromyxa salina SWB007.</title>
        <authorList>
            <person name="Poehlein A."/>
            <person name="Moghaddam J.A."/>
            <person name="Harms H."/>
            <person name="Alanjari M."/>
            <person name="Koenig G.M."/>
            <person name="Daniel R."/>
            <person name="Schaeberle T.F."/>
        </authorList>
    </citation>
    <scope>NUCLEOTIDE SEQUENCE [LARGE SCALE GENOMIC DNA]</scope>
    <source>
        <strain evidence="2 3">SWB007</strain>
    </source>
</reference>
<keyword evidence="1" id="KW-0812">Transmembrane</keyword>
<name>A0A2S9YR44_9BACT</name>
<dbReference type="EMBL" id="PVNL01000051">
    <property type="protein sequence ID" value="PRQ07567.1"/>
    <property type="molecule type" value="Genomic_DNA"/>
</dbReference>
<sequence>MNSTKPTTLRPLKVWFNAATVATGVSIIVYTASLALGSPLMPTLVFLFAMVPSFALGCVLPYVTPIRRRLEARQRERDKRDEQLVLQVFAQLPSASTTTTRNCPP</sequence>
<organism evidence="2 3">
    <name type="scientific">Enhygromyxa salina</name>
    <dbReference type="NCBI Taxonomy" id="215803"/>
    <lineage>
        <taxon>Bacteria</taxon>
        <taxon>Pseudomonadati</taxon>
        <taxon>Myxococcota</taxon>
        <taxon>Polyangia</taxon>
        <taxon>Nannocystales</taxon>
        <taxon>Nannocystaceae</taxon>
        <taxon>Enhygromyxa</taxon>
    </lineage>
</organism>
<gene>
    <name evidence="2" type="ORF">ENSA7_25570</name>
</gene>
<dbReference type="RefSeq" id="WP_146157640.1">
    <property type="nucleotide sequence ID" value="NZ_PVNL01000051.1"/>
</dbReference>
<feature type="transmembrane region" description="Helical" evidence="1">
    <location>
        <begin position="12"/>
        <end position="32"/>
    </location>
</feature>
<dbReference type="AlphaFoldDB" id="A0A2S9YR44"/>
<comment type="caution">
    <text evidence="2">The sequence shown here is derived from an EMBL/GenBank/DDBJ whole genome shotgun (WGS) entry which is preliminary data.</text>
</comment>
<dbReference type="Proteomes" id="UP000238823">
    <property type="component" value="Unassembled WGS sequence"/>
</dbReference>
<proteinExistence type="predicted"/>
<evidence type="ECO:0000313" key="2">
    <source>
        <dbReference type="EMBL" id="PRQ07567.1"/>
    </source>
</evidence>
<accession>A0A2S9YR44</accession>
<evidence type="ECO:0000313" key="3">
    <source>
        <dbReference type="Proteomes" id="UP000238823"/>
    </source>
</evidence>
<keyword evidence="1" id="KW-0472">Membrane</keyword>
<keyword evidence="1" id="KW-1133">Transmembrane helix</keyword>
<feature type="transmembrane region" description="Helical" evidence="1">
    <location>
        <begin position="44"/>
        <end position="63"/>
    </location>
</feature>